<dbReference type="InterPro" id="IPR004861">
    <property type="entry name" value="Siw14-like"/>
</dbReference>
<evidence type="ECO:0000259" key="9">
    <source>
        <dbReference type="PROSITE" id="PS50054"/>
    </source>
</evidence>
<evidence type="ECO:0000256" key="7">
    <source>
        <dbReference type="ARBA" id="ARBA00047927"/>
    </source>
</evidence>
<reference evidence="11" key="3">
    <citation type="submission" date="2018-07" db="EMBL/GenBank/DDBJ databases">
        <authorList>
            <person name="Quirk P.G."/>
            <person name="Krulwich T.A."/>
        </authorList>
    </citation>
    <scope>NUCLEOTIDE SEQUENCE</scope>
    <source>
        <strain evidence="11">96224</strain>
    </source>
</reference>
<evidence type="ECO:0000256" key="1">
    <source>
        <dbReference type="ARBA" id="ARBA00004496"/>
    </source>
</evidence>
<dbReference type="EMBL" id="UIGY01000206">
    <property type="protein sequence ID" value="SUZ12934.1"/>
    <property type="molecule type" value="Genomic_DNA"/>
</dbReference>
<comment type="subcellular location">
    <subcellularLocation>
        <location evidence="1">Cytoplasm</location>
    </subcellularLocation>
</comment>
<feature type="transmembrane region" description="Helical" evidence="8">
    <location>
        <begin position="220"/>
        <end position="239"/>
    </location>
</feature>
<dbReference type="GO" id="GO:0052840">
    <property type="term" value="F:inositol diphosphate tetrakisphosphate diphosphatase activity"/>
    <property type="evidence" value="ECO:0007669"/>
    <property type="project" value="TreeGrafter"/>
</dbReference>
<dbReference type="InterPro" id="IPR016130">
    <property type="entry name" value="Tyr_Pase_AS"/>
</dbReference>
<dbReference type="Proteomes" id="UP000053110">
    <property type="component" value="Unassembled WGS sequence"/>
</dbReference>
<sequence length="248" mass="28536">MEHAQVNEGKISRRSGRIYDEEQKILYCDEVSLQVTSTAQENALTFDETDDYRPVNFGVVAPGIFRSSLPVAEDFEFLRSLGLKTILSLVHKDFTPEFHQFVQTNDINHKVIDMIGTKKLNISESMMKSILHIVMNKANHPILIHCNHGRHRTGCAVAAFRHTTGWGLSKILQEYSEFATPKIRDCDVQYISNFNVFALGEILSKAQKVQSRLSIVTQKMWRMLFLSILLTMILLTLRFRQTIDVYKR</sequence>
<evidence type="ECO:0000256" key="2">
    <source>
        <dbReference type="ARBA" id="ARBA00012527"/>
    </source>
</evidence>
<comment type="similarity">
    <text evidence="5">Belongs to the protein-tyrosine phosphatase family. Atypical dual-specificity phosphatase Siw14-like subfamily.</text>
</comment>
<dbReference type="EC" id="3.6.1.52" evidence="2"/>
<protein>
    <recommendedName>
        <fullName evidence="2">diphosphoinositol-polyphosphate diphosphatase</fullName>
        <ecNumber evidence="2">3.6.1.52</ecNumber>
    </recommendedName>
</protein>
<reference evidence="12" key="1">
    <citation type="journal article" date="2013" name="Nat. Genet.">
        <title>The wheat powdery mildew genome shows the unique evolution of an obligate biotroph.</title>
        <authorList>
            <person name="Wicker T."/>
            <person name="Oberhaensli S."/>
            <person name="Parlange F."/>
            <person name="Buchmann J.P."/>
            <person name="Shatalina M."/>
            <person name="Roffler S."/>
            <person name="Ben-David R."/>
            <person name="Dolezel J."/>
            <person name="Simkova H."/>
            <person name="Schulze-Lefert P."/>
            <person name="Spanu P.D."/>
            <person name="Bruggmann R."/>
            <person name="Amselem J."/>
            <person name="Quesneville H."/>
            <person name="Ver Loren van Themaat E."/>
            <person name="Paape T."/>
            <person name="Shimizu K.K."/>
            <person name="Keller B."/>
        </authorList>
    </citation>
    <scope>NUCLEOTIDE SEQUENCE [LARGE SCALE GENOMIC DNA]</scope>
    <source>
        <strain evidence="12">96224</strain>
    </source>
</reference>
<dbReference type="GO" id="GO:0005737">
    <property type="term" value="C:cytoplasm"/>
    <property type="evidence" value="ECO:0007669"/>
    <property type="project" value="UniProtKB-SubCell"/>
</dbReference>
<comment type="catalytic activity">
    <reaction evidence="7">
        <text>1,5-bis(diphospho)-1D-myo-inositol 2,3,4,6-tetrakisphosphate + H2O = 1-diphospho-1D-myo-inositol 2,3,4,5,6-pentakisphosphate + phosphate + 2 H(+)</text>
        <dbReference type="Rhea" id="RHEA:79699"/>
        <dbReference type="ChEBI" id="CHEBI:15377"/>
        <dbReference type="ChEBI" id="CHEBI:15378"/>
        <dbReference type="ChEBI" id="CHEBI:43474"/>
        <dbReference type="ChEBI" id="CHEBI:74946"/>
        <dbReference type="ChEBI" id="CHEBI:77983"/>
        <dbReference type="EC" id="3.6.1.52"/>
    </reaction>
    <physiologicalReaction direction="left-to-right" evidence="7">
        <dbReference type="Rhea" id="RHEA:79700"/>
    </physiologicalReaction>
</comment>
<dbReference type="PROSITE" id="PS00383">
    <property type="entry name" value="TYR_PHOSPHATASE_1"/>
    <property type="match status" value="1"/>
</dbReference>
<evidence type="ECO:0000313" key="12">
    <source>
        <dbReference type="Proteomes" id="UP000053110"/>
    </source>
</evidence>
<reference evidence="10" key="2">
    <citation type="submission" date="2013-01" db="EMBL/GenBank/DDBJ databases">
        <title>The wheat powdery mildew genome reveals unique evolution of an obligate biotroph.</title>
        <authorList>
            <person name="Oberhaensli S."/>
            <person name="Wicker T."/>
            <person name="Keller B."/>
        </authorList>
    </citation>
    <scope>NUCLEOTIDE SEQUENCE</scope>
    <source>
        <strain evidence="10">96224</strain>
    </source>
</reference>
<evidence type="ECO:0000256" key="4">
    <source>
        <dbReference type="ARBA" id="ARBA00022801"/>
    </source>
</evidence>
<keyword evidence="8" id="KW-1133">Transmembrane helix</keyword>
<dbReference type="SUPFAM" id="SSF52799">
    <property type="entry name" value="(Phosphotyrosine protein) phosphatases II"/>
    <property type="match status" value="1"/>
</dbReference>
<dbReference type="InterPro" id="IPR029021">
    <property type="entry name" value="Prot-tyrosine_phosphatase-like"/>
</dbReference>
<name>A0A061HEX2_BLUGR</name>
<keyword evidence="4" id="KW-0378">Hydrolase</keyword>
<dbReference type="EMBL" id="KE375178">
    <property type="protein sequence ID" value="EPQ62417.1"/>
    <property type="molecule type" value="Genomic_DNA"/>
</dbReference>
<dbReference type="AlphaFoldDB" id="A0A061HEX2"/>
<keyword evidence="8" id="KW-0812">Transmembrane</keyword>
<evidence type="ECO:0000313" key="10">
    <source>
        <dbReference type="EMBL" id="EPQ62417.1"/>
    </source>
</evidence>
<proteinExistence type="inferred from homology"/>
<dbReference type="PANTHER" id="PTHR31126">
    <property type="entry name" value="TYROSINE-PROTEIN PHOSPHATASE"/>
    <property type="match status" value="1"/>
</dbReference>
<gene>
    <name evidence="10" type="ORF">BGT96224_4532</name>
    <name evidence="11" type="ORF">BGT96224V2_LOCUS6095</name>
</gene>
<dbReference type="PROSITE" id="PS50054">
    <property type="entry name" value="TYR_PHOSPHATASE_DUAL"/>
    <property type="match status" value="1"/>
</dbReference>
<dbReference type="InterPro" id="IPR020422">
    <property type="entry name" value="TYR_PHOSPHATASE_DUAL_dom"/>
</dbReference>
<dbReference type="OrthoDB" id="6375174at2759"/>
<dbReference type="PANTHER" id="PTHR31126:SF48">
    <property type="entry name" value="INOSITOL PHOSPHATASE SIW14"/>
    <property type="match status" value="1"/>
</dbReference>
<comment type="catalytic activity">
    <reaction evidence="6">
        <text>5-diphospho-1D-myo-inositol 1,2,3,4,6-pentakisphosphate + H2O = 1D-myo-inositol hexakisphosphate + phosphate + H(+)</text>
        <dbReference type="Rhea" id="RHEA:22384"/>
        <dbReference type="ChEBI" id="CHEBI:15377"/>
        <dbReference type="ChEBI" id="CHEBI:15378"/>
        <dbReference type="ChEBI" id="CHEBI:43474"/>
        <dbReference type="ChEBI" id="CHEBI:58130"/>
        <dbReference type="ChEBI" id="CHEBI:58628"/>
        <dbReference type="EC" id="3.6.1.52"/>
    </reaction>
    <physiologicalReaction direction="left-to-right" evidence="6">
        <dbReference type="Rhea" id="RHEA:22385"/>
    </physiologicalReaction>
</comment>
<dbReference type="Pfam" id="PF03162">
    <property type="entry name" value="Y_phosphatase2"/>
    <property type="match status" value="1"/>
</dbReference>
<dbReference type="FunFam" id="3.90.190.10:FF:000035">
    <property type="entry name" value="Tyrosine phosphatase, putative"/>
    <property type="match status" value="1"/>
</dbReference>
<dbReference type="GO" id="GO:0016791">
    <property type="term" value="F:phosphatase activity"/>
    <property type="evidence" value="ECO:0007669"/>
    <property type="project" value="TreeGrafter"/>
</dbReference>
<evidence type="ECO:0000256" key="3">
    <source>
        <dbReference type="ARBA" id="ARBA00022490"/>
    </source>
</evidence>
<keyword evidence="8" id="KW-0472">Membrane</keyword>
<feature type="domain" description="Tyrosine-protein phosphatase" evidence="9">
    <location>
        <begin position="56"/>
        <end position="203"/>
    </location>
</feature>
<dbReference type="HOGENOM" id="CLU_047845_0_2_1"/>
<keyword evidence="3" id="KW-0963">Cytoplasm</keyword>
<evidence type="ECO:0000313" key="11">
    <source>
        <dbReference type="EMBL" id="SUZ12934.1"/>
    </source>
</evidence>
<organism evidence="11">
    <name type="scientific">Blumeria graminis f. sp. tritici 96224</name>
    <dbReference type="NCBI Taxonomy" id="1268274"/>
    <lineage>
        <taxon>Eukaryota</taxon>
        <taxon>Fungi</taxon>
        <taxon>Dikarya</taxon>
        <taxon>Ascomycota</taxon>
        <taxon>Pezizomycotina</taxon>
        <taxon>Leotiomycetes</taxon>
        <taxon>Erysiphales</taxon>
        <taxon>Erysiphaceae</taxon>
        <taxon>Blumeria</taxon>
    </lineage>
</organism>
<evidence type="ECO:0000256" key="6">
    <source>
        <dbReference type="ARBA" id="ARBA00047342"/>
    </source>
</evidence>
<dbReference type="Gene3D" id="3.90.190.10">
    <property type="entry name" value="Protein tyrosine phosphatase superfamily"/>
    <property type="match status" value="1"/>
</dbReference>
<evidence type="ECO:0000256" key="8">
    <source>
        <dbReference type="SAM" id="Phobius"/>
    </source>
</evidence>
<accession>A0A061HEX2</accession>
<evidence type="ECO:0000256" key="5">
    <source>
        <dbReference type="ARBA" id="ARBA00044949"/>
    </source>
</evidence>